<evidence type="ECO:0000259" key="6">
    <source>
        <dbReference type="Pfam" id="PF13361"/>
    </source>
</evidence>
<dbReference type="Proteomes" id="UP000297834">
    <property type="component" value="Unassembled WGS sequence"/>
</dbReference>
<keyword evidence="3" id="KW-0347">Helicase</keyword>
<dbReference type="Pfam" id="PF13245">
    <property type="entry name" value="AAA_19"/>
    <property type="match status" value="1"/>
</dbReference>
<feature type="domain" description="UvrD-like helicase C-terminal" evidence="6">
    <location>
        <begin position="289"/>
        <end position="358"/>
    </location>
</feature>
<keyword evidence="8" id="KW-1185">Reference proteome</keyword>
<evidence type="ECO:0000313" key="8">
    <source>
        <dbReference type="Proteomes" id="UP000297834"/>
    </source>
</evidence>
<comment type="caution">
    <text evidence="7">The sequence shown here is derived from an EMBL/GenBank/DDBJ whole genome shotgun (WGS) entry which is preliminary data.</text>
</comment>
<dbReference type="Pfam" id="PF13361">
    <property type="entry name" value="UvrD_C"/>
    <property type="match status" value="1"/>
</dbReference>
<proteinExistence type="predicted"/>
<evidence type="ECO:0000256" key="4">
    <source>
        <dbReference type="ARBA" id="ARBA00022840"/>
    </source>
</evidence>
<reference evidence="7 8" key="1">
    <citation type="submission" date="2019-03" db="EMBL/GenBank/DDBJ databases">
        <title>Alkanindiges illinoisensis: a potential pathogenic isolated from ascites of a gastric cancer patient with abdominal metastasis.</title>
        <authorList>
            <person name="Hu X."/>
            <person name="Yang B."/>
            <person name="Yan X."/>
            <person name="Lin L."/>
            <person name="Zhao H."/>
            <person name="Zhou F."/>
            <person name="Su B."/>
            <person name="Chen J."/>
            <person name="Rui Y."/>
            <person name="Wang Q."/>
            <person name="Zheng L."/>
        </authorList>
    </citation>
    <scope>NUCLEOTIDE SEQUENCE [LARGE SCALE GENOMIC DNA]</scope>
    <source>
        <strain evidence="7 8">NFYY 23406</strain>
    </source>
</reference>
<keyword evidence="2" id="KW-0378">Hydrolase</keyword>
<protein>
    <recommendedName>
        <fullName evidence="5">DNA 3'-5' helicase II</fullName>
    </recommendedName>
</protein>
<evidence type="ECO:0000256" key="1">
    <source>
        <dbReference type="ARBA" id="ARBA00022741"/>
    </source>
</evidence>
<keyword evidence="4" id="KW-0067">ATP-binding</keyword>
<organism evidence="7 8">
    <name type="scientific">Alkanindiges illinoisensis</name>
    <dbReference type="NCBI Taxonomy" id="197183"/>
    <lineage>
        <taxon>Bacteria</taxon>
        <taxon>Pseudomonadati</taxon>
        <taxon>Pseudomonadota</taxon>
        <taxon>Gammaproteobacteria</taxon>
        <taxon>Moraxellales</taxon>
        <taxon>Moraxellaceae</taxon>
        <taxon>Alkanindiges</taxon>
    </lineage>
</organism>
<dbReference type="CDD" id="cd00009">
    <property type="entry name" value="AAA"/>
    <property type="match status" value="1"/>
</dbReference>
<evidence type="ECO:0000313" key="7">
    <source>
        <dbReference type="EMBL" id="TEU25223.1"/>
    </source>
</evidence>
<sequence>MAWWIKKQNLSEEQRQYILSIKNNLSHVHWVRGAAGTGKTTVLAALTQELKLEYPNASFCYLTYTHALKDLAISAFKEENVEGVHFLTHTKFLKNNWPCDFVFLDEVQDISAEDLNTIKKLSTHLIIAGDCAQSIYEQSATESEIIKTVNPFQHVLMIIHRLTEFLAKIAFSILPNNHLLSGKPGNTLANTTARLIQFENQNQEFIWTAQEALSRARPDKPSCILLSHHKDISSLIQVIIQHFFSKNADELFSYQAGKSDRYDYRQVNAYLRDNNINIRYLENDFGDFNEMPSKPMVYLMTYHSSKGLDFEQVFIPQLNSNKDIVKSFVLEKNPDLDKRLLFVATTRSRCNLFMSYHTSIPHKLIQNLPNITQIKYQPNQDDEDEEFF</sequence>
<accession>A0A4Y7XAT5</accession>
<dbReference type="SUPFAM" id="SSF52540">
    <property type="entry name" value="P-loop containing nucleoside triphosphate hydrolases"/>
    <property type="match status" value="1"/>
</dbReference>
<dbReference type="GO" id="GO:0000725">
    <property type="term" value="P:recombinational repair"/>
    <property type="evidence" value="ECO:0007669"/>
    <property type="project" value="TreeGrafter"/>
</dbReference>
<dbReference type="EMBL" id="SNTY01000042">
    <property type="protein sequence ID" value="TEU25223.1"/>
    <property type="molecule type" value="Genomic_DNA"/>
</dbReference>
<evidence type="ECO:0000256" key="5">
    <source>
        <dbReference type="ARBA" id="ARBA00034923"/>
    </source>
</evidence>
<dbReference type="GO" id="GO:0005524">
    <property type="term" value="F:ATP binding"/>
    <property type="evidence" value="ECO:0007669"/>
    <property type="project" value="UniProtKB-KW"/>
</dbReference>
<dbReference type="InterPro" id="IPR000212">
    <property type="entry name" value="DNA_helicase_UvrD/REP"/>
</dbReference>
<dbReference type="AlphaFoldDB" id="A0A4Y7XAT5"/>
<keyword evidence="1" id="KW-0547">Nucleotide-binding</keyword>
<evidence type="ECO:0000256" key="2">
    <source>
        <dbReference type="ARBA" id="ARBA00022801"/>
    </source>
</evidence>
<dbReference type="InterPro" id="IPR014017">
    <property type="entry name" value="DNA_helicase_UvrD-like_C"/>
</dbReference>
<dbReference type="PANTHER" id="PTHR11070:SF2">
    <property type="entry name" value="ATP-DEPENDENT DNA HELICASE SRS2"/>
    <property type="match status" value="1"/>
</dbReference>
<dbReference type="InterPro" id="IPR027417">
    <property type="entry name" value="P-loop_NTPase"/>
</dbReference>
<dbReference type="GO" id="GO:0003677">
    <property type="term" value="F:DNA binding"/>
    <property type="evidence" value="ECO:0007669"/>
    <property type="project" value="InterPro"/>
</dbReference>
<dbReference type="GO" id="GO:0016787">
    <property type="term" value="F:hydrolase activity"/>
    <property type="evidence" value="ECO:0007669"/>
    <property type="project" value="UniProtKB-KW"/>
</dbReference>
<dbReference type="RefSeq" id="WP_134244840.1">
    <property type="nucleotide sequence ID" value="NZ_SNTY01000042.1"/>
</dbReference>
<dbReference type="OrthoDB" id="5318045at2"/>
<evidence type="ECO:0000256" key="3">
    <source>
        <dbReference type="ARBA" id="ARBA00022806"/>
    </source>
</evidence>
<dbReference type="Gene3D" id="3.40.50.300">
    <property type="entry name" value="P-loop containing nucleotide triphosphate hydrolases"/>
    <property type="match status" value="3"/>
</dbReference>
<dbReference type="GO" id="GO:0043138">
    <property type="term" value="F:3'-5' DNA helicase activity"/>
    <property type="evidence" value="ECO:0007669"/>
    <property type="project" value="TreeGrafter"/>
</dbReference>
<gene>
    <name evidence="7" type="ORF">E2B99_10105</name>
</gene>
<dbReference type="PANTHER" id="PTHR11070">
    <property type="entry name" value="UVRD / RECB / PCRA DNA HELICASE FAMILY MEMBER"/>
    <property type="match status" value="1"/>
</dbReference>
<name>A0A4Y7XAT5_9GAMM</name>